<dbReference type="PROSITE" id="PS50885">
    <property type="entry name" value="HAMP"/>
    <property type="match status" value="1"/>
</dbReference>
<evidence type="ECO:0000256" key="9">
    <source>
        <dbReference type="ARBA" id="ARBA00022741"/>
    </source>
</evidence>
<dbReference type="KEGG" id="prag:EKN56_18715"/>
<evidence type="ECO:0000256" key="13">
    <source>
        <dbReference type="ARBA" id="ARBA00023012"/>
    </source>
</evidence>
<dbReference type="Gene3D" id="3.30.565.10">
    <property type="entry name" value="Histidine kinase-like ATPase, C-terminal domain"/>
    <property type="match status" value="1"/>
</dbReference>
<evidence type="ECO:0000259" key="17">
    <source>
        <dbReference type="PROSITE" id="PS50885"/>
    </source>
</evidence>
<keyword evidence="13 15" id="KW-0902">Two-component regulatory system</keyword>
<dbReference type="InterPro" id="IPR036097">
    <property type="entry name" value="HisK_dim/P_sf"/>
</dbReference>
<keyword evidence="8 15" id="KW-0812">Transmembrane</keyword>
<comment type="subcellular location">
    <subcellularLocation>
        <location evidence="3 15">Cell inner membrane</location>
    </subcellularLocation>
    <subcellularLocation>
        <location evidence="2">Membrane</location>
        <topology evidence="2">Multi-pass membrane protein</topology>
    </subcellularLocation>
</comment>
<evidence type="ECO:0000256" key="2">
    <source>
        <dbReference type="ARBA" id="ARBA00004141"/>
    </source>
</evidence>
<dbReference type="RefSeq" id="WP_130593170.1">
    <property type="nucleotide sequence ID" value="NZ_CP034752.1"/>
</dbReference>
<dbReference type="EC" id="2.7.13.3" evidence="15"/>
<dbReference type="InterPro" id="IPR050428">
    <property type="entry name" value="TCS_sensor_his_kinase"/>
</dbReference>
<keyword evidence="9 15" id="KW-0547">Nucleotide-binding</keyword>
<keyword evidence="10 15" id="KW-0418">Kinase</keyword>
<keyword evidence="12 15" id="KW-1133">Transmembrane helix</keyword>
<accession>A0A411WPX2</accession>
<dbReference type="Pfam" id="PF02518">
    <property type="entry name" value="HATPase_c"/>
    <property type="match status" value="1"/>
</dbReference>
<keyword evidence="7 15" id="KW-0808">Transferase</keyword>
<dbReference type="SUPFAM" id="SSF47384">
    <property type="entry name" value="Homodimeric domain of signal transducing histidine kinase"/>
    <property type="match status" value="1"/>
</dbReference>
<evidence type="ECO:0000256" key="7">
    <source>
        <dbReference type="ARBA" id="ARBA00022679"/>
    </source>
</evidence>
<feature type="transmembrane region" description="Helical" evidence="15">
    <location>
        <begin position="171"/>
        <end position="191"/>
    </location>
</feature>
<keyword evidence="4 15" id="KW-1003">Cell membrane</keyword>
<evidence type="ECO:0000256" key="10">
    <source>
        <dbReference type="ARBA" id="ARBA00022777"/>
    </source>
</evidence>
<dbReference type="Proteomes" id="UP000293154">
    <property type="component" value="Chromosome"/>
</dbReference>
<evidence type="ECO:0000256" key="14">
    <source>
        <dbReference type="ARBA" id="ARBA00023136"/>
    </source>
</evidence>
<dbReference type="CDD" id="cd00082">
    <property type="entry name" value="HisKA"/>
    <property type="match status" value="1"/>
</dbReference>
<dbReference type="FunFam" id="3.30.565.10:FF:000006">
    <property type="entry name" value="Sensor histidine kinase WalK"/>
    <property type="match status" value="1"/>
</dbReference>
<dbReference type="OrthoDB" id="9809766at2"/>
<evidence type="ECO:0000256" key="4">
    <source>
        <dbReference type="ARBA" id="ARBA00022475"/>
    </source>
</evidence>
<keyword evidence="19" id="KW-1185">Reference proteome</keyword>
<comment type="catalytic activity">
    <reaction evidence="1 15">
        <text>ATP + protein L-histidine = ADP + protein N-phospho-L-histidine.</text>
        <dbReference type="EC" id="2.7.13.3"/>
    </reaction>
</comment>
<evidence type="ECO:0000256" key="12">
    <source>
        <dbReference type="ARBA" id="ARBA00022989"/>
    </source>
</evidence>
<keyword evidence="5 15" id="KW-0997">Cell inner membrane</keyword>
<feature type="domain" description="Histidine kinase" evidence="16">
    <location>
        <begin position="253"/>
        <end position="465"/>
    </location>
</feature>
<evidence type="ECO:0000313" key="18">
    <source>
        <dbReference type="EMBL" id="QBH98242.1"/>
    </source>
</evidence>
<dbReference type="InterPro" id="IPR003660">
    <property type="entry name" value="HAMP_dom"/>
</dbReference>
<keyword evidence="14 15" id="KW-0472">Membrane</keyword>
<dbReference type="InterPro" id="IPR006290">
    <property type="entry name" value="CztS_silS_copS"/>
</dbReference>
<evidence type="ECO:0000256" key="6">
    <source>
        <dbReference type="ARBA" id="ARBA00022553"/>
    </source>
</evidence>
<feature type="transmembrane region" description="Helical" evidence="15">
    <location>
        <begin position="15"/>
        <end position="39"/>
    </location>
</feature>
<dbReference type="AlphaFoldDB" id="A0A411WPX2"/>
<gene>
    <name evidence="18" type="ORF">EKN56_18715</name>
</gene>
<dbReference type="NCBIfam" id="TIGR01386">
    <property type="entry name" value="cztS_silS_copS"/>
    <property type="match status" value="1"/>
</dbReference>
<dbReference type="PRINTS" id="PR00344">
    <property type="entry name" value="BCTRLSENSOR"/>
</dbReference>
<dbReference type="InterPro" id="IPR036890">
    <property type="entry name" value="HATPase_C_sf"/>
</dbReference>
<dbReference type="GO" id="GO:0005524">
    <property type="term" value="F:ATP binding"/>
    <property type="evidence" value="ECO:0007669"/>
    <property type="project" value="UniProtKB-KW"/>
</dbReference>
<evidence type="ECO:0000256" key="11">
    <source>
        <dbReference type="ARBA" id="ARBA00022840"/>
    </source>
</evidence>
<dbReference type="Gene3D" id="6.10.340.10">
    <property type="match status" value="1"/>
</dbReference>
<sequence>MKLFDIRSWSLTQRLSIFFTLAMTIIVLIVSAIAFTALVEQLKKKNHLELTNILQSQSSVIENIHDNRKLRVWQQRWFENIDPDKRAFLRVIMPNGQVFAESPQLTIASEEFPDANEAFNYKITFSKQGERKSKMLLGSRKVAQANGQVWLVQAALNVSQEREILDLCLDILKVVVSAALVISALLGWLIVRSGLKPLNILNKQIQNIHVERLNTRIGQQKWPRELKELAASFDDMLGRLESSFAELSRFSSDIAHEFRAPINNMVAAASVTQSLPRTPEEYQDTLEKIMEEGERLSRMISSMLFLARADNSREVIHIEPVSTLMLFNQVAEFFSGLAEERQIELSTSGDYIMQADVMLLRRAFSNLVDNALRYTPVGGKITLAAERENDRLILSVTDTGEGIEPLHIDHIFERFYCADSARSSNESTGLGLALVKSIVELHNGTIWVESEVGHGSRFVMSFPFV</sequence>
<dbReference type="GO" id="GO:0000155">
    <property type="term" value="F:phosphorelay sensor kinase activity"/>
    <property type="evidence" value="ECO:0007669"/>
    <property type="project" value="InterPro"/>
</dbReference>
<proteinExistence type="predicted"/>
<protein>
    <recommendedName>
        <fullName evidence="15">Sensor protein</fullName>
        <ecNumber evidence="15">2.7.13.3</ecNumber>
    </recommendedName>
</protein>
<dbReference type="Pfam" id="PF00512">
    <property type="entry name" value="HisKA"/>
    <property type="match status" value="1"/>
</dbReference>
<dbReference type="InterPro" id="IPR003594">
    <property type="entry name" value="HATPase_dom"/>
</dbReference>
<organism evidence="18 19">
    <name type="scientific">Limnobaculum zhutongyuii</name>
    <dbReference type="NCBI Taxonomy" id="2498113"/>
    <lineage>
        <taxon>Bacteria</taxon>
        <taxon>Pseudomonadati</taxon>
        <taxon>Pseudomonadota</taxon>
        <taxon>Gammaproteobacteria</taxon>
        <taxon>Enterobacterales</taxon>
        <taxon>Budviciaceae</taxon>
        <taxon>Limnobaculum</taxon>
    </lineage>
</organism>
<dbReference type="SMART" id="SM00387">
    <property type="entry name" value="HATPase_c"/>
    <property type="match status" value="1"/>
</dbReference>
<dbReference type="InterPro" id="IPR004358">
    <property type="entry name" value="Sig_transdc_His_kin-like_C"/>
</dbReference>
<evidence type="ECO:0000256" key="8">
    <source>
        <dbReference type="ARBA" id="ARBA00022692"/>
    </source>
</evidence>
<evidence type="ECO:0000256" key="1">
    <source>
        <dbReference type="ARBA" id="ARBA00000085"/>
    </source>
</evidence>
<evidence type="ECO:0000256" key="15">
    <source>
        <dbReference type="RuleBase" id="RU364088"/>
    </source>
</evidence>
<reference evidence="18 19" key="1">
    <citation type="submission" date="2019-03" db="EMBL/GenBank/DDBJ databases">
        <title>Pragia sp. nov. isolated from the gut tract of Carduelis flavirostris.</title>
        <authorList>
            <person name="Ge Y."/>
        </authorList>
    </citation>
    <scope>NUCLEOTIDE SEQUENCE [LARGE SCALE GENOMIC DNA]</scope>
    <source>
        <strain evidence="18 19">CF-458</strain>
    </source>
</reference>
<dbReference type="InterPro" id="IPR005467">
    <property type="entry name" value="His_kinase_dom"/>
</dbReference>
<dbReference type="SMART" id="SM00304">
    <property type="entry name" value="HAMP"/>
    <property type="match status" value="1"/>
</dbReference>
<dbReference type="PROSITE" id="PS50109">
    <property type="entry name" value="HIS_KIN"/>
    <property type="match status" value="1"/>
</dbReference>
<evidence type="ECO:0000313" key="19">
    <source>
        <dbReference type="Proteomes" id="UP000293154"/>
    </source>
</evidence>
<evidence type="ECO:0000259" key="16">
    <source>
        <dbReference type="PROSITE" id="PS50109"/>
    </source>
</evidence>
<keyword evidence="11 15" id="KW-0067">ATP-binding</keyword>
<dbReference type="PANTHER" id="PTHR45436">
    <property type="entry name" value="SENSOR HISTIDINE KINASE YKOH"/>
    <property type="match status" value="1"/>
</dbReference>
<feature type="domain" description="HAMP" evidence="17">
    <location>
        <begin position="192"/>
        <end position="245"/>
    </location>
</feature>
<dbReference type="PANTHER" id="PTHR45436:SF15">
    <property type="entry name" value="SENSOR HISTIDINE KINASE CUSS"/>
    <property type="match status" value="1"/>
</dbReference>
<dbReference type="GO" id="GO:0005886">
    <property type="term" value="C:plasma membrane"/>
    <property type="evidence" value="ECO:0007669"/>
    <property type="project" value="UniProtKB-SubCell"/>
</dbReference>
<dbReference type="Pfam" id="PF00672">
    <property type="entry name" value="HAMP"/>
    <property type="match status" value="1"/>
</dbReference>
<dbReference type="Gene3D" id="1.10.287.130">
    <property type="match status" value="1"/>
</dbReference>
<comment type="function">
    <text evidence="15">Member of a two-component regulatory system.</text>
</comment>
<dbReference type="EMBL" id="CP034752">
    <property type="protein sequence ID" value="QBH98242.1"/>
    <property type="molecule type" value="Genomic_DNA"/>
</dbReference>
<evidence type="ECO:0000256" key="5">
    <source>
        <dbReference type="ARBA" id="ARBA00022519"/>
    </source>
</evidence>
<name>A0A411WPX2_9GAMM</name>
<dbReference type="SUPFAM" id="SSF55874">
    <property type="entry name" value="ATPase domain of HSP90 chaperone/DNA topoisomerase II/histidine kinase"/>
    <property type="match status" value="1"/>
</dbReference>
<keyword evidence="6" id="KW-0597">Phosphoprotein</keyword>
<dbReference type="CDD" id="cd00075">
    <property type="entry name" value="HATPase"/>
    <property type="match status" value="1"/>
</dbReference>
<dbReference type="InterPro" id="IPR003661">
    <property type="entry name" value="HisK_dim/P_dom"/>
</dbReference>
<dbReference type="SMART" id="SM00388">
    <property type="entry name" value="HisKA"/>
    <property type="match status" value="1"/>
</dbReference>
<evidence type="ECO:0000256" key="3">
    <source>
        <dbReference type="ARBA" id="ARBA00004533"/>
    </source>
</evidence>